<organism evidence="7">
    <name type="scientific">marine sediment metagenome</name>
    <dbReference type="NCBI Taxonomy" id="412755"/>
    <lineage>
        <taxon>unclassified sequences</taxon>
        <taxon>metagenomes</taxon>
        <taxon>ecological metagenomes</taxon>
    </lineage>
</organism>
<dbReference type="AlphaFoldDB" id="X1U868"/>
<accession>X1U868</accession>
<evidence type="ECO:0000256" key="1">
    <source>
        <dbReference type="ARBA" id="ARBA00004141"/>
    </source>
</evidence>
<dbReference type="Gene3D" id="3.40.1710.10">
    <property type="entry name" value="abc type-2 transporter like domain"/>
    <property type="match status" value="1"/>
</dbReference>
<feature type="non-terminal residue" evidence="7">
    <location>
        <position position="126"/>
    </location>
</feature>
<keyword evidence="3 5" id="KW-1133">Transmembrane helix</keyword>
<comment type="subcellular location">
    <subcellularLocation>
        <location evidence="1">Membrane</location>
        <topology evidence="1">Multi-pass membrane protein</topology>
    </subcellularLocation>
</comment>
<dbReference type="InterPro" id="IPR013525">
    <property type="entry name" value="ABC2_TM"/>
</dbReference>
<dbReference type="Pfam" id="PF12698">
    <property type="entry name" value="ABC2_membrane_3"/>
    <property type="match status" value="1"/>
</dbReference>
<keyword evidence="4 5" id="KW-0472">Membrane</keyword>
<dbReference type="GO" id="GO:0140359">
    <property type="term" value="F:ABC-type transporter activity"/>
    <property type="evidence" value="ECO:0007669"/>
    <property type="project" value="InterPro"/>
</dbReference>
<evidence type="ECO:0000256" key="4">
    <source>
        <dbReference type="ARBA" id="ARBA00023136"/>
    </source>
</evidence>
<evidence type="ECO:0000313" key="7">
    <source>
        <dbReference type="EMBL" id="GAJ13758.1"/>
    </source>
</evidence>
<evidence type="ECO:0000256" key="5">
    <source>
        <dbReference type="SAM" id="Phobius"/>
    </source>
</evidence>
<dbReference type="EMBL" id="BARW01033812">
    <property type="protein sequence ID" value="GAJ13758.1"/>
    <property type="molecule type" value="Genomic_DNA"/>
</dbReference>
<keyword evidence="2 5" id="KW-0812">Transmembrane</keyword>
<comment type="caution">
    <text evidence="7">The sequence shown here is derived from an EMBL/GenBank/DDBJ whole genome shotgun (WGS) entry which is preliminary data.</text>
</comment>
<reference evidence="7" key="1">
    <citation type="journal article" date="2014" name="Front. Microbiol.">
        <title>High frequency of phylogenetically diverse reductive dehalogenase-homologous genes in deep subseafloor sedimentary metagenomes.</title>
        <authorList>
            <person name="Kawai M."/>
            <person name="Futagami T."/>
            <person name="Toyoda A."/>
            <person name="Takaki Y."/>
            <person name="Nishi S."/>
            <person name="Hori S."/>
            <person name="Arai W."/>
            <person name="Tsubouchi T."/>
            <person name="Morono Y."/>
            <person name="Uchiyama I."/>
            <person name="Ito T."/>
            <person name="Fujiyama A."/>
            <person name="Inagaki F."/>
            <person name="Takami H."/>
        </authorList>
    </citation>
    <scope>NUCLEOTIDE SEQUENCE</scope>
    <source>
        <strain evidence="7">Expedition CK06-06</strain>
    </source>
</reference>
<dbReference type="GO" id="GO:0016020">
    <property type="term" value="C:membrane"/>
    <property type="evidence" value="ECO:0007669"/>
    <property type="project" value="UniProtKB-SubCell"/>
</dbReference>
<evidence type="ECO:0000256" key="3">
    <source>
        <dbReference type="ARBA" id="ARBA00022989"/>
    </source>
</evidence>
<evidence type="ECO:0000256" key="2">
    <source>
        <dbReference type="ARBA" id="ARBA00022692"/>
    </source>
</evidence>
<feature type="transmembrane region" description="Helical" evidence="5">
    <location>
        <begin position="21"/>
        <end position="45"/>
    </location>
</feature>
<sequence>MSLKRVGILLGKEFLQGPKNFIFIWALVLPIVISLVFSLIFGTLFDEKPKLGMVDEGNSQLVTMAEQLTSVVTKKYGNVSEIKQAVESGAVDIGMVIPANFDSSVMQGEETKLVTYIWGESLAKNR</sequence>
<proteinExistence type="predicted"/>
<name>X1U868_9ZZZZ</name>
<gene>
    <name evidence="7" type="ORF">S12H4_53164</name>
</gene>
<feature type="domain" description="ABC-2 type transporter transmembrane" evidence="6">
    <location>
        <begin position="23"/>
        <end position="122"/>
    </location>
</feature>
<evidence type="ECO:0000259" key="6">
    <source>
        <dbReference type="Pfam" id="PF12698"/>
    </source>
</evidence>
<protein>
    <recommendedName>
        <fullName evidence="6">ABC-2 type transporter transmembrane domain-containing protein</fullName>
    </recommendedName>
</protein>